<dbReference type="EMBL" id="MSJL01000009">
    <property type="protein sequence ID" value="OLF50217.1"/>
    <property type="molecule type" value="Genomic_DNA"/>
</dbReference>
<accession>A0A1Q8EEJ2</accession>
<dbReference type="EMBL" id="UHEN01000001">
    <property type="protein sequence ID" value="SUN06679.1"/>
    <property type="molecule type" value="Genomic_DNA"/>
</dbReference>
<organism evidence="1 3">
    <name type="scientific">Streptococcus acidominimus</name>
    <dbReference type="NCBI Taxonomy" id="1326"/>
    <lineage>
        <taxon>Bacteria</taxon>
        <taxon>Bacillati</taxon>
        <taxon>Bacillota</taxon>
        <taxon>Bacilli</taxon>
        <taxon>Lactobacillales</taxon>
        <taxon>Streptococcaceae</taxon>
        <taxon>Streptococcus</taxon>
    </lineage>
</organism>
<proteinExistence type="predicted"/>
<evidence type="ECO:0000313" key="4">
    <source>
        <dbReference type="Proteomes" id="UP000255213"/>
    </source>
</evidence>
<gene>
    <name evidence="1" type="ORF">BU200_02905</name>
    <name evidence="2" type="ORF">NCTC12957_00762</name>
</gene>
<protein>
    <submittedName>
        <fullName evidence="1">Uncharacterized protein</fullName>
    </submittedName>
</protein>
<reference evidence="3" key="1">
    <citation type="submission" date="2016-12" db="EMBL/GenBank/DDBJ databases">
        <authorList>
            <person name="Gulvik C.A."/>
        </authorList>
    </citation>
    <scope>NUCLEOTIDE SEQUENCE [LARGE SCALE GENOMIC DNA]</scope>
    <source>
        <strain evidence="3">ATCC 51725</strain>
    </source>
</reference>
<dbReference type="Proteomes" id="UP000255213">
    <property type="component" value="Unassembled WGS sequence"/>
</dbReference>
<evidence type="ECO:0000313" key="1">
    <source>
        <dbReference type="EMBL" id="OLF50217.1"/>
    </source>
</evidence>
<dbReference type="AlphaFoldDB" id="A0A1Q8EEJ2"/>
<name>A0A1Q8EEJ2_STRAI</name>
<reference evidence="2 4" key="3">
    <citation type="submission" date="2018-06" db="EMBL/GenBank/DDBJ databases">
        <authorList>
            <consortium name="Pathogen Informatics"/>
            <person name="Doyle S."/>
        </authorList>
    </citation>
    <scope>NUCLEOTIDE SEQUENCE [LARGE SCALE GENOMIC DNA]</scope>
    <source>
        <strain evidence="2 4">NCTC12957</strain>
    </source>
</reference>
<dbReference type="RefSeq" id="WP_075098740.1">
    <property type="nucleotide sequence ID" value="NZ_MSJL01000009.1"/>
</dbReference>
<evidence type="ECO:0000313" key="2">
    <source>
        <dbReference type="EMBL" id="SUN06679.1"/>
    </source>
</evidence>
<reference evidence="1" key="2">
    <citation type="submission" date="2016-12" db="EMBL/GenBank/DDBJ databases">
        <authorList>
            <person name="Song W.-J."/>
            <person name="Kurnit D.M."/>
        </authorList>
    </citation>
    <scope>NUCLEOTIDE SEQUENCE [LARGE SCALE GENOMIC DNA]</scope>
    <source>
        <strain evidence="1">ATCC 51725</strain>
    </source>
</reference>
<evidence type="ECO:0000313" key="3">
    <source>
        <dbReference type="Proteomes" id="UP000186437"/>
    </source>
</evidence>
<sequence>MFSYIITKQLDNKKIVYKKSEYSIDTVPIVNSDIYILVDDLQIGFDLTTGYFTQIFGYFPQLLFCDKKDFVIPQSQKGILTLDIKEFEISSGESIRLKSSKEWITFYSERTDYLYFGKESLSKRVTYIEFCPNCIASVNENGELEGLWLLIHWL</sequence>
<keyword evidence="3" id="KW-1185">Reference proteome</keyword>
<dbReference type="Proteomes" id="UP000186437">
    <property type="component" value="Unassembled WGS sequence"/>
</dbReference>